<reference evidence="1 2" key="1">
    <citation type="submission" date="2018-03" db="EMBL/GenBank/DDBJ databases">
        <title>Rhodobacter blasticus.</title>
        <authorList>
            <person name="Meyer T.E."/>
            <person name="Miller S."/>
            <person name="Lodha T."/>
            <person name="Gandham S."/>
            <person name="Chintalapati S."/>
            <person name="Chintalapati V.R."/>
        </authorList>
    </citation>
    <scope>NUCLEOTIDE SEQUENCE [LARGE SCALE GENOMIC DNA]</scope>
    <source>
        <strain evidence="1 2">DSM 2131</strain>
    </source>
</reference>
<gene>
    <name evidence="1" type="ORF">C5F44_14970</name>
</gene>
<proteinExistence type="predicted"/>
<accession>A0A2T4J5N9</accession>
<keyword evidence="2" id="KW-1185">Reference proteome</keyword>
<comment type="caution">
    <text evidence="1">The sequence shown here is derived from an EMBL/GenBank/DDBJ whole genome shotgun (WGS) entry which is preliminary data.</text>
</comment>
<sequence length="111" mass="12633">MMVEVPNVVTEDGLRGFLAQGYCIEVICEKGAERRNNTWYGVWIVRAGAPDRRNDKMLVTSRNLLKFRDFRTISGLVSFLADMGCKTASIPLEQGRCEPHHLTTHTHDARR</sequence>
<dbReference type="Proteomes" id="UP000241362">
    <property type="component" value="Unassembled WGS sequence"/>
</dbReference>
<organism evidence="1 2">
    <name type="scientific">Fuscovulum blasticum DSM 2131</name>
    <dbReference type="NCBI Taxonomy" id="1188250"/>
    <lineage>
        <taxon>Bacteria</taxon>
        <taxon>Pseudomonadati</taxon>
        <taxon>Pseudomonadota</taxon>
        <taxon>Alphaproteobacteria</taxon>
        <taxon>Rhodobacterales</taxon>
        <taxon>Paracoccaceae</taxon>
        <taxon>Pseudogemmobacter</taxon>
    </lineage>
</organism>
<evidence type="ECO:0000313" key="1">
    <source>
        <dbReference type="EMBL" id="PTE13211.1"/>
    </source>
</evidence>
<name>A0A2T4J5N9_FUSBL</name>
<dbReference type="AlphaFoldDB" id="A0A2T4J5N9"/>
<protein>
    <submittedName>
        <fullName evidence="1">Uncharacterized protein</fullName>
    </submittedName>
</protein>
<evidence type="ECO:0000313" key="2">
    <source>
        <dbReference type="Proteomes" id="UP000241362"/>
    </source>
</evidence>
<dbReference type="EMBL" id="PZKE01000017">
    <property type="protein sequence ID" value="PTE13211.1"/>
    <property type="molecule type" value="Genomic_DNA"/>
</dbReference>